<feature type="region of interest" description="Disordered" evidence="2">
    <location>
        <begin position="184"/>
        <end position="211"/>
    </location>
</feature>
<evidence type="ECO:0000313" key="4">
    <source>
        <dbReference type="EMBL" id="RRR20463.1"/>
    </source>
</evidence>
<feature type="active site" evidence="1">
    <location>
        <position position="463"/>
    </location>
</feature>
<name>A0A426SQP1_9MICO</name>
<dbReference type="EMBL" id="QOCI01000001">
    <property type="protein sequence ID" value="RRR20463.1"/>
    <property type="molecule type" value="Genomic_DNA"/>
</dbReference>
<dbReference type="InterPro" id="IPR001300">
    <property type="entry name" value="Peptidase_C2_calpain_cat"/>
</dbReference>
<evidence type="ECO:0000259" key="3">
    <source>
        <dbReference type="PROSITE" id="PS50203"/>
    </source>
</evidence>
<comment type="caution">
    <text evidence="4">The sequence shown here is derived from an EMBL/GenBank/DDBJ whole genome shotgun (WGS) entry which is preliminary data.</text>
</comment>
<keyword evidence="1" id="KW-0788">Thiol protease</keyword>
<proteinExistence type="predicted"/>
<feature type="active site" evidence="1">
    <location>
        <position position="287"/>
    </location>
</feature>
<feature type="active site" evidence="1">
    <location>
        <position position="442"/>
    </location>
</feature>
<feature type="compositionally biased region" description="Basic and acidic residues" evidence="2">
    <location>
        <begin position="192"/>
        <end position="204"/>
    </location>
</feature>
<dbReference type="Pfam" id="PF00648">
    <property type="entry name" value="Peptidase_C2"/>
    <property type="match status" value="1"/>
</dbReference>
<feature type="region of interest" description="Disordered" evidence="2">
    <location>
        <begin position="1"/>
        <end position="36"/>
    </location>
</feature>
<sequence>MPTGATLSPGDQRHTPSSSRNASAPACDQVTPGSDSIACWRGRRLSSYCERASSSGTGSGAPELQAVISSAPPSARRTGRALRAQPRDRESSTVSPSRPGAAHPASRMTWVTAFLRRGYAMLGADTDALRAQRDRLARASEVISGLADSIPGQTLLVEWRGPDRDTFDRRVRETSERLRGIAGDLDAASTDLDGHAEDQDRASDPDPAFTHTSMDAVRDALRTAQDSGLLDEALRELFGASGDSTPGSLGGYEDPARVRSRQIAVDEASLEDFDPRTVVQGDSFGDCWFLATLAAVADQNPELISENIRLVEGATPSEDYWVVTLYDNGRPVEHIVTQDELVRDGVRERVDHPDGTYSEQISWMSIYERAAVEHVGGDYGDLEANFAGNGFDMITGDDGDLHLSGGFDDIRRDLDDGHSIVTSTPPGWLLGGAPDDDVVDGHVYVVEGFSTNEQGEEVIVLVNPWGKPDGSRPPVIELTQEEYLANFVSRNNLQHD</sequence>
<reference evidence="4 5" key="1">
    <citation type="submission" date="2018-07" db="EMBL/GenBank/DDBJ databases">
        <title>Brachybacteriurn paraconglorneratum KCTC 9916.</title>
        <authorList>
            <person name="Li Y."/>
        </authorList>
    </citation>
    <scope>NUCLEOTIDE SEQUENCE [LARGE SCALE GENOMIC DNA]</scope>
    <source>
        <strain evidence="4 5">KCTC 9916</strain>
    </source>
</reference>
<dbReference type="GO" id="GO:0006508">
    <property type="term" value="P:proteolysis"/>
    <property type="evidence" value="ECO:0007669"/>
    <property type="project" value="UniProtKB-KW"/>
</dbReference>
<dbReference type="PROSITE" id="PS50203">
    <property type="entry name" value="CALPAIN_CAT"/>
    <property type="match status" value="1"/>
</dbReference>
<protein>
    <recommendedName>
        <fullName evidence="3">Calpain catalytic domain-containing protein</fullName>
    </recommendedName>
</protein>
<keyword evidence="5" id="KW-1185">Reference proteome</keyword>
<accession>A0A426SQP1</accession>
<evidence type="ECO:0000313" key="5">
    <source>
        <dbReference type="Proteomes" id="UP000274327"/>
    </source>
</evidence>
<keyword evidence="1" id="KW-0378">Hydrolase</keyword>
<dbReference type="GO" id="GO:0004198">
    <property type="term" value="F:calcium-dependent cysteine-type endopeptidase activity"/>
    <property type="evidence" value="ECO:0007669"/>
    <property type="project" value="InterPro"/>
</dbReference>
<dbReference type="Proteomes" id="UP000274327">
    <property type="component" value="Unassembled WGS sequence"/>
</dbReference>
<dbReference type="InterPro" id="IPR038765">
    <property type="entry name" value="Papain-like_cys_pep_sf"/>
</dbReference>
<feature type="domain" description="Calpain catalytic" evidence="3">
    <location>
        <begin position="259"/>
        <end position="466"/>
    </location>
</feature>
<dbReference type="SUPFAM" id="SSF54001">
    <property type="entry name" value="Cysteine proteinases"/>
    <property type="match status" value="1"/>
</dbReference>
<feature type="region of interest" description="Disordered" evidence="2">
    <location>
        <begin position="50"/>
        <end position="106"/>
    </location>
</feature>
<keyword evidence="1" id="KW-0645">Protease</keyword>
<evidence type="ECO:0000256" key="2">
    <source>
        <dbReference type="SAM" id="MobiDB-lite"/>
    </source>
</evidence>
<gene>
    <name evidence="4" type="ORF">DS079_03490</name>
</gene>
<dbReference type="AlphaFoldDB" id="A0A426SQP1"/>
<evidence type="ECO:0000256" key="1">
    <source>
        <dbReference type="PROSITE-ProRule" id="PRU00239"/>
    </source>
</evidence>
<organism evidence="4 5">
    <name type="scientific">Brachybacterium paraconglomeratum</name>
    <dbReference type="NCBI Taxonomy" id="173362"/>
    <lineage>
        <taxon>Bacteria</taxon>
        <taxon>Bacillati</taxon>
        <taxon>Actinomycetota</taxon>
        <taxon>Actinomycetes</taxon>
        <taxon>Micrococcales</taxon>
        <taxon>Dermabacteraceae</taxon>
        <taxon>Brachybacterium</taxon>
    </lineage>
</organism>